<feature type="region of interest" description="Disordered" evidence="1">
    <location>
        <begin position="49"/>
        <end position="74"/>
    </location>
</feature>
<dbReference type="CDD" id="cd15482">
    <property type="entry name" value="Sialidase_non-viral"/>
    <property type="match status" value="1"/>
</dbReference>
<dbReference type="HOGENOM" id="CLU_469112_0_0_7"/>
<keyword evidence="2" id="KW-0732">Signal</keyword>
<feature type="compositionally biased region" description="Low complexity" evidence="1">
    <location>
        <begin position="62"/>
        <end position="74"/>
    </location>
</feature>
<dbReference type="OrthoDB" id="5495372at2"/>
<dbReference type="SUPFAM" id="SSF50939">
    <property type="entry name" value="Sialidases"/>
    <property type="match status" value="1"/>
</dbReference>
<feature type="compositionally biased region" description="Basic and acidic residues" evidence="1">
    <location>
        <begin position="49"/>
        <end position="61"/>
    </location>
</feature>
<evidence type="ECO:0000313" key="3">
    <source>
        <dbReference type="EMBL" id="ACY18790.1"/>
    </source>
</evidence>
<evidence type="ECO:0000313" key="4">
    <source>
        <dbReference type="Proteomes" id="UP000001880"/>
    </source>
</evidence>
<gene>
    <name evidence="3" type="ordered locus">Hoch_6320</name>
</gene>
<sequence>MHIPRPALLPLSAAVCVVVLIAACAASPPRGASDSLNDATIASADFAPADDRKRTSSDGKHTASSGAIASASGTGAACTPGSQDPAASCEDGLFCLPLPGGYCAGMCGDGVSCAPDAVCVDSHRGGQGCAARCESDADCRSEEGYACEPTWGACLFPGLSPVAPKPPICEAGERLAKQRFGEAVQISTPAGGSTADLEVHATLVPAGDLSAAYIARSFTSAPNPLGLASVAADGSVTRDQRLSDDQDIHFDPWMASDRDGRRYLVWLGMNGDEEDMRIGFATSEDGHAWTAPVAIHDAETDCPNNAPHCMDKPQIAIGPDAKRRSRDAIYVVYSGDSGRRMVTSRDRGQSFSASVAVPAFTYGDMRVDSRGGLHLVSSSVSPRSAETFGDPEGYIAYTYSKQGESFAAPVRVSQPGESIPGMFVNPQVVPDAKRRTLYVLYPSGTPDARWDLRLAVSTDWGRSWQHHRVNDDAPCANHMLPAAALDPQTGRVHVMWVENRGGVGQVAYSSCDAAGCTANERISDQPFASYSFVRHASKWLGEYNALLFDDERRLLHAVWAQPVDEDGVPRSRIFHATAALP</sequence>
<organism evidence="3 4">
    <name type="scientific">Haliangium ochraceum (strain DSM 14365 / JCM 11303 / SMP-2)</name>
    <dbReference type="NCBI Taxonomy" id="502025"/>
    <lineage>
        <taxon>Bacteria</taxon>
        <taxon>Pseudomonadati</taxon>
        <taxon>Myxococcota</taxon>
        <taxon>Polyangia</taxon>
        <taxon>Haliangiales</taxon>
        <taxon>Kofleriaceae</taxon>
        <taxon>Haliangium</taxon>
    </lineage>
</organism>
<accession>D0LNW4</accession>
<evidence type="ECO:0000256" key="2">
    <source>
        <dbReference type="SAM" id="SignalP"/>
    </source>
</evidence>
<dbReference type="Proteomes" id="UP000001880">
    <property type="component" value="Chromosome"/>
</dbReference>
<evidence type="ECO:0000256" key="1">
    <source>
        <dbReference type="SAM" id="MobiDB-lite"/>
    </source>
</evidence>
<keyword evidence="4" id="KW-1185">Reference proteome</keyword>
<dbReference type="AlphaFoldDB" id="D0LNW4"/>
<dbReference type="PROSITE" id="PS51257">
    <property type="entry name" value="PROKAR_LIPOPROTEIN"/>
    <property type="match status" value="1"/>
</dbReference>
<protein>
    <recommendedName>
        <fullName evidence="5">Exo-alpha-sialidase</fullName>
    </recommendedName>
</protein>
<dbReference type="InterPro" id="IPR036278">
    <property type="entry name" value="Sialidase_sf"/>
</dbReference>
<dbReference type="KEGG" id="hoh:Hoch_6320"/>
<feature type="chain" id="PRO_5003010456" description="Exo-alpha-sialidase" evidence="2">
    <location>
        <begin position="33"/>
        <end position="581"/>
    </location>
</feature>
<reference evidence="3 4" key="1">
    <citation type="journal article" date="2010" name="Stand. Genomic Sci.">
        <title>Complete genome sequence of Haliangium ochraceum type strain (SMP-2).</title>
        <authorList>
            <consortium name="US DOE Joint Genome Institute (JGI-PGF)"/>
            <person name="Ivanova N."/>
            <person name="Daum C."/>
            <person name="Lang E."/>
            <person name="Abt B."/>
            <person name="Kopitz M."/>
            <person name="Saunders E."/>
            <person name="Lapidus A."/>
            <person name="Lucas S."/>
            <person name="Glavina Del Rio T."/>
            <person name="Nolan M."/>
            <person name="Tice H."/>
            <person name="Copeland A."/>
            <person name="Cheng J.F."/>
            <person name="Chen F."/>
            <person name="Bruce D."/>
            <person name="Goodwin L."/>
            <person name="Pitluck S."/>
            <person name="Mavromatis K."/>
            <person name="Pati A."/>
            <person name="Mikhailova N."/>
            <person name="Chen A."/>
            <person name="Palaniappan K."/>
            <person name="Land M."/>
            <person name="Hauser L."/>
            <person name="Chang Y.J."/>
            <person name="Jeffries C.D."/>
            <person name="Detter J.C."/>
            <person name="Brettin T."/>
            <person name="Rohde M."/>
            <person name="Goker M."/>
            <person name="Bristow J."/>
            <person name="Markowitz V."/>
            <person name="Eisen J.A."/>
            <person name="Hugenholtz P."/>
            <person name="Kyrpides N.C."/>
            <person name="Klenk H.P."/>
        </authorList>
    </citation>
    <scope>NUCLEOTIDE SEQUENCE [LARGE SCALE GENOMIC DNA]</scope>
    <source>
        <strain evidence="4">DSM 14365 / CIP 107738 / JCM 11303 / AJ 13395 / SMP-2</strain>
    </source>
</reference>
<feature type="signal peptide" evidence="2">
    <location>
        <begin position="1"/>
        <end position="32"/>
    </location>
</feature>
<dbReference type="RefSeq" id="WP_012831382.1">
    <property type="nucleotide sequence ID" value="NC_013440.1"/>
</dbReference>
<dbReference type="EMBL" id="CP001804">
    <property type="protein sequence ID" value="ACY18790.1"/>
    <property type="molecule type" value="Genomic_DNA"/>
</dbReference>
<dbReference type="Gene3D" id="2.120.10.10">
    <property type="match status" value="1"/>
</dbReference>
<evidence type="ECO:0008006" key="5">
    <source>
        <dbReference type="Google" id="ProtNLM"/>
    </source>
</evidence>
<name>D0LNW4_HALO1</name>
<proteinExistence type="predicted"/>